<evidence type="ECO:0000313" key="3">
    <source>
        <dbReference type="EMBL" id="SFV77466.1"/>
    </source>
</evidence>
<organism evidence="3">
    <name type="scientific">hydrothermal vent metagenome</name>
    <dbReference type="NCBI Taxonomy" id="652676"/>
    <lineage>
        <taxon>unclassified sequences</taxon>
        <taxon>metagenomes</taxon>
        <taxon>ecological metagenomes</taxon>
    </lineage>
</organism>
<protein>
    <submittedName>
        <fullName evidence="3">Succinate dehydrogenase iron-sulfur protein</fullName>
    </submittedName>
</protein>
<dbReference type="InterPro" id="IPR001041">
    <property type="entry name" value="2Fe-2S_ferredoxin-type"/>
</dbReference>
<accession>A0A1W1DAL1</accession>
<dbReference type="InterPro" id="IPR036010">
    <property type="entry name" value="2Fe-2S_ferredoxin-like_sf"/>
</dbReference>
<dbReference type="PROSITE" id="PS51085">
    <property type="entry name" value="2FE2S_FER_2"/>
    <property type="match status" value="1"/>
</dbReference>
<sequence>MTFTLHIWRQQSVSIQGDFVTYKIDNVDADTSFLEMLDQLNEQLIHQGEDCIVFDYDCREGICGACSLVINGYPHGEKIATTTCQLYMREYVNQRELWVEPWRASSFPVIKDLTVDRSSFDRIIQSGGYVSVHSGSAPEANNTRIDKHASDEAFNAASCIGCGACVAVCPNASASLFVAAKISHLALLPQGEIESIDRAKNMIKSMEDEGFGSCSNHRHCQRACPKGISLENITRMNKILG</sequence>
<dbReference type="GO" id="GO:0009055">
    <property type="term" value="F:electron transfer activity"/>
    <property type="evidence" value="ECO:0007669"/>
    <property type="project" value="InterPro"/>
</dbReference>
<dbReference type="PROSITE" id="PS00198">
    <property type="entry name" value="4FE4S_FER_1"/>
    <property type="match status" value="1"/>
</dbReference>
<dbReference type="InterPro" id="IPR017896">
    <property type="entry name" value="4Fe4S_Fe-S-bd"/>
</dbReference>
<dbReference type="AlphaFoldDB" id="A0A1W1DAL1"/>
<feature type="domain" description="2Fe-2S ferredoxin-type" evidence="1">
    <location>
        <begin position="18"/>
        <end position="105"/>
    </location>
</feature>
<feature type="domain" description="4Fe-4S ferredoxin-type" evidence="2">
    <location>
        <begin position="150"/>
        <end position="179"/>
    </location>
</feature>
<reference evidence="3" key="1">
    <citation type="submission" date="2016-10" db="EMBL/GenBank/DDBJ databases">
        <authorList>
            <person name="de Groot N.N."/>
        </authorList>
    </citation>
    <scope>NUCLEOTIDE SEQUENCE</scope>
</reference>
<dbReference type="GO" id="GO:0022904">
    <property type="term" value="P:respiratory electron transport chain"/>
    <property type="evidence" value="ECO:0007669"/>
    <property type="project" value="TreeGrafter"/>
</dbReference>
<dbReference type="SUPFAM" id="SSF54292">
    <property type="entry name" value="2Fe-2S ferredoxin-like"/>
    <property type="match status" value="1"/>
</dbReference>
<dbReference type="PROSITE" id="PS00197">
    <property type="entry name" value="2FE2S_FER_1"/>
    <property type="match status" value="1"/>
</dbReference>
<dbReference type="Pfam" id="PF13085">
    <property type="entry name" value="Fer2_3"/>
    <property type="match status" value="1"/>
</dbReference>
<dbReference type="InterPro" id="IPR017900">
    <property type="entry name" value="4Fe4S_Fe_S_CS"/>
</dbReference>
<evidence type="ECO:0000259" key="2">
    <source>
        <dbReference type="PROSITE" id="PS51379"/>
    </source>
</evidence>
<dbReference type="InterPro" id="IPR012675">
    <property type="entry name" value="Beta-grasp_dom_sf"/>
</dbReference>
<dbReference type="InterPro" id="IPR050573">
    <property type="entry name" value="SDH/FRD_Iron-Sulfur"/>
</dbReference>
<name>A0A1W1DAL1_9ZZZZ</name>
<dbReference type="NCBIfam" id="NF005746">
    <property type="entry name" value="PRK07570.1"/>
    <property type="match status" value="1"/>
</dbReference>
<dbReference type="PANTHER" id="PTHR11921">
    <property type="entry name" value="SUCCINATE DEHYDROGENASE IRON-SULFUR PROTEIN"/>
    <property type="match status" value="1"/>
</dbReference>
<dbReference type="InterPro" id="IPR025192">
    <property type="entry name" value="Succ_DH/fum_Rdtase_N"/>
</dbReference>
<dbReference type="Gene3D" id="1.10.1060.10">
    <property type="entry name" value="Alpha-helical ferredoxin"/>
    <property type="match status" value="1"/>
</dbReference>
<dbReference type="SUPFAM" id="SSF46548">
    <property type="entry name" value="alpha-helical ferredoxin"/>
    <property type="match status" value="1"/>
</dbReference>
<dbReference type="GO" id="GO:0009060">
    <property type="term" value="P:aerobic respiration"/>
    <property type="evidence" value="ECO:0007669"/>
    <property type="project" value="TreeGrafter"/>
</dbReference>
<dbReference type="InterPro" id="IPR009051">
    <property type="entry name" value="Helical_ferredxn"/>
</dbReference>
<dbReference type="EMBL" id="FPHR01000026">
    <property type="protein sequence ID" value="SFV77466.1"/>
    <property type="molecule type" value="Genomic_DNA"/>
</dbReference>
<dbReference type="InterPro" id="IPR006058">
    <property type="entry name" value="2Fe2S_fd_BS"/>
</dbReference>
<gene>
    <name evidence="3" type="ORF">MNB_SUP05-4-252</name>
</gene>
<dbReference type="GO" id="GO:0051537">
    <property type="term" value="F:2 iron, 2 sulfur cluster binding"/>
    <property type="evidence" value="ECO:0007669"/>
    <property type="project" value="InterPro"/>
</dbReference>
<evidence type="ECO:0000259" key="1">
    <source>
        <dbReference type="PROSITE" id="PS51085"/>
    </source>
</evidence>
<dbReference type="Pfam" id="PF13183">
    <property type="entry name" value="Fer4_8"/>
    <property type="match status" value="1"/>
</dbReference>
<dbReference type="PANTHER" id="PTHR11921:SF41">
    <property type="entry name" value="SUCCINATE DEHYDROGENASE"/>
    <property type="match status" value="1"/>
</dbReference>
<proteinExistence type="predicted"/>
<dbReference type="PROSITE" id="PS51379">
    <property type="entry name" value="4FE4S_FER_2"/>
    <property type="match status" value="1"/>
</dbReference>
<dbReference type="Gene3D" id="3.10.20.30">
    <property type="match status" value="1"/>
</dbReference>